<organism evidence="4 5">
    <name type="scientific">Tetraparma gracilis</name>
    <dbReference type="NCBI Taxonomy" id="2962635"/>
    <lineage>
        <taxon>Eukaryota</taxon>
        <taxon>Sar</taxon>
        <taxon>Stramenopiles</taxon>
        <taxon>Ochrophyta</taxon>
        <taxon>Bolidophyceae</taxon>
        <taxon>Parmales</taxon>
        <taxon>Triparmaceae</taxon>
        <taxon>Tetraparma</taxon>
    </lineage>
</organism>
<dbReference type="Pfam" id="PF01167">
    <property type="entry name" value="Tub"/>
    <property type="match status" value="1"/>
</dbReference>
<protein>
    <recommendedName>
        <fullName evidence="3">Tubby C-terminal domain-containing protein</fullName>
    </recommendedName>
</protein>
<feature type="compositionally biased region" description="Low complexity" evidence="2">
    <location>
        <begin position="28"/>
        <end position="43"/>
    </location>
</feature>
<evidence type="ECO:0000256" key="2">
    <source>
        <dbReference type="SAM" id="MobiDB-lite"/>
    </source>
</evidence>
<comment type="similarity">
    <text evidence="1">Belongs to the TUB family.</text>
</comment>
<keyword evidence="5" id="KW-1185">Reference proteome</keyword>
<feature type="compositionally biased region" description="Pro residues" evidence="2">
    <location>
        <begin position="44"/>
        <end position="54"/>
    </location>
</feature>
<dbReference type="PANTHER" id="PTHR16517:SF7">
    <property type="entry name" value="PROTEIN KING TUBBY"/>
    <property type="match status" value="1"/>
</dbReference>
<evidence type="ECO:0000313" key="4">
    <source>
        <dbReference type="EMBL" id="GMI22788.1"/>
    </source>
</evidence>
<sequence length="537" mass="57518">MQSSSFVQPEPRTRRISDFAAPPPPPAASTSLSSAPLSSARLPSPRPSPPPAPPNAALSAHPLNSLPLDALHAILSFLPSLSPFLPLIRVPAVRDLFLSSRLLSLLPVVEVSCALSSGDILMHLDAACLLALHAPHVAPLSRGFLPGCRPGNAFITLMYRLSREMLASRAWTPSTAVRVEEVFRDPAFYRSHYAEFKVLLYEAMTSEPDDPAPRPPRVLHALLSDSASTRPCGLSLYRADPATIKRLSDELAAAFELGGGRADAMFDRLWDAMLPSTAGIAELERSGFAVPRTLRGDLVPFAHTPVDAHAGVGGVLQCLVTRVRVAGFRRSSYAAEVSLANPVQILTAKVVSFRLGRVLEVSCANKVVAEIRSDITGCKYEFVAVGEGAQEPRVIGRASFKMKLWGGSPRVVRCEVGGGGLPHASVHPEGQAEGGARVLRLANRRPWWNPGLGAFVLNFSGRVTRPSVKNIQMVEEADAEHAGVRGGEAAPGTIKLQFGKVGPNAFTMDVRSPLSPLFAFCMSVAALERKLPLAFEL</sequence>
<name>A0ABQ6MB20_9STRA</name>
<dbReference type="Gene3D" id="3.20.90.10">
    <property type="entry name" value="Tubby Protein, Chain A"/>
    <property type="match status" value="1"/>
</dbReference>
<dbReference type="EMBL" id="BRYB01003923">
    <property type="protein sequence ID" value="GMI22788.1"/>
    <property type="molecule type" value="Genomic_DNA"/>
</dbReference>
<feature type="region of interest" description="Disordered" evidence="2">
    <location>
        <begin position="1"/>
        <end position="58"/>
    </location>
</feature>
<dbReference type="PRINTS" id="PR01573">
    <property type="entry name" value="SUPERTUBBY"/>
</dbReference>
<comment type="caution">
    <text evidence="4">The sequence shown here is derived from an EMBL/GenBank/DDBJ whole genome shotgun (WGS) entry which is preliminary data.</text>
</comment>
<proteinExistence type="inferred from homology"/>
<dbReference type="InterPro" id="IPR025659">
    <property type="entry name" value="Tubby-like_C"/>
</dbReference>
<evidence type="ECO:0000259" key="3">
    <source>
        <dbReference type="Pfam" id="PF01167"/>
    </source>
</evidence>
<accession>A0ABQ6MB20</accession>
<dbReference type="Proteomes" id="UP001165060">
    <property type="component" value="Unassembled WGS sequence"/>
</dbReference>
<evidence type="ECO:0000256" key="1">
    <source>
        <dbReference type="ARBA" id="ARBA00007129"/>
    </source>
</evidence>
<evidence type="ECO:0000313" key="5">
    <source>
        <dbReference type="Proteomes" id="UP001165060"/>
    </source>
</evidence>
<dbReference type="SUPFAM" id="SSF54518">
    <property type="entry name" value="Tubby C-terminal domain-like"/>
    <property type="match status" value="1"/>
</dbReference>
<gene>
    <name evidence="4" type="ORF">TeGR_g7544</name>
</gene>
<feature type="domain" description="Tubby C-terminal" evidence="3">
    <location>
        <begin position="436"/>
        <end position="527"/>
    </location>
</feature>
<reference evidence="4 5" key="1">
    <citation type="journal article" date="2023" name="Commun. Biol.">
        <title>Genome analysis of Parmales, the sister group of diatoms, reveals the evolutionary specialization of diatoms from phago-mixotrophs to photoautotrophs.</title>
        <authorList>
            <person name="Ban H."/>
            <person name="Sato S."/>
            <person name="Yoshikawa S."/>
            <person name="Yamada K."/>
            <person name="Nakamura Y."/>
            <person name="Ichinomiya M."/>
            <person name="Sato N."/>
            <person name="Blanc-Mathieu R."/>
            <person name="Endo H."/>
            <person name="Kuwata A."/>
            <person name="Ogata H."/>
        </authorList>
    </citation>
    <scope>NUCLEOTIDE SEQUENCE [LARGE SCALE GENOMIC DNA]</scope>
</reference>
<dbReference type="InterPro" id="IPR000007">
    <property type="entry name" value="Tubby_C"/>
</dbReference>
<dbReference type="PANTHER" id="PTHR16517">
    <property type="entry name" value="TUBBY-RELATED"/>
    <property type="match status" value="1"/>
</dbReference>